<evidence type="ECO:0000313" key="3">
    <source>
        <dbReference type="Proteomes" id="UP000255317"/>
    </source>
</evidence>
<reference evidence="2 3" key="1">
    <citation type="submission" date="2018-07" db="EMBL/GenBank/DDBJ databases">
        <title>Genomic Encyclopedia of Type Strains, Phase IV (KMG-IV): sequencing the most valuable type-strain genomes for metagenomic binning, comparative biology and taxonomic classification.</title>
        <authorList>
            <person name="Goeker M."/>
        </authorList>
    </citation>
    <scope>NUCLEOTIDE SEQUENCE [LARGE SCALE GENOMIC DNA]</scope>
    <source>
        <strain evidence="2 3">DSM 101478</strain>
    </source>
</reference>
<dbReference type="RefSeq" id="WP_115123208.1">
    <property type="nucleotide sequence ID" value="NZ_QRAO01000002.1"/>
</dbReference>
<comment type="caution">
    <text evidence="2">The sequence shown here is derived from an EMBL/GenBank/DDBJ whole genome shotgun (WGS) entry which is preliminary data.</text>
</comment>
<keyword evidence="1" id="KW-0732">Signal</keyword>
<feature type="signal peptide" evidence="1">
    <location>
        <begin position="1"/>
        <end position="20"/>
    </location>
</feature>
<evidence type="ECO:0000256" key="1">
    <source>
        <dbReference type="SAM" id="SignalP"/>
    </source>
</evidence>
<evidence type="ECO:0000313" key="2">
    <source>
        <dbReference type="EMBL" id="RDK86992.1"/>
    </source>
</evidence>
<feature type="chain" id="PRO_5016654564" description="DUF4412 domain-containing protein" evidence="1">
    <location>
        <begin position="21"/>
        <end position="227"/>
    </location>
</feature>
<dbReference type="EMBL" id="QRAO01000002">
    <property type="protein sequence ID" value="RDK86992.1"/>
    <property type="molecule type" value="Genomic_DNA"/>
</dbReference>
<evidence type="ECO:0008006" key="4">
    <source>
        <dbReference type="Google" id="ProtNLM"/>
    </source>
</evidence>
<organism evidence="2 3">
    <name type="scientific">Marinirhabdus gelatinilytica</name>
    <dbReference type="NCBI Taxonomy" id="1703343"/>
    <lineage>
        <taxon>Bacteria</taxon>
        <taxon>Pseudomonadati</taxon>
        <taxon>Bacteroidota</taxon>
        <taxon>Flavobacteriia</taxon>
        <taxon>Flavobacteriales</taxon>
        <taxon>Flavobacteriaceae</taxon>
    </lineage>
</organism>
<sequence length="227" mass="25184">MKARIIFFLFALCIVLPLHAQFKGSFDFIATQQYLNGNVRSDTIQYFFAEEKLAIIIKAGGNQPDLRLLFQPADSTITGLFEHNGNKGGYILPMNQKYWPGMHYALQDYGTGPRTQLNYTGTQKEINGTVCNEIICESEKYDASLFIAPEVELSLVQVLAYQSVGAGEGTEAVDFLSDCGVQGFAVESTIKDKTRNATITLTIKNISPKIPETVFNTKGFQLSEVKE</sequence>
<dbReference type="Proteomes" id="UP000255317">
    <property type="component" value="Unassembled WGS sequence"/>
</dbReference>
<dbReference type="AlphaFoldDB" id="A0A370QF47"/>
<dbReference type="OrthoDB" id="1429546at2"/>
<name>A0A370QF47_9FLAO</name>
<protein>
    <recommendedName>
        <fullName evidence="4">DUF4412 domain-containing protein</fullName>
    </recommendedName>
</protein>
<gene>
    <name evidence="2" type="ORF">C8D94_102170</name>
</gene>
<accession>A0A370QF47</accession>
<proteinExistence type="predicted"/>
<keyword evidence="3" id="KW-1185">Reference proteome</keyword>